<keyword evidence="1" id="KW-0732">Signal</keyword>
<sequence>MKFLVIIFSVLLLSACATTIDTYNPNNLTRQNLSSVSVDDVGLWVGDYELVTDIASAFDTAGATVISVNVWDTVPAEVYLKEGEYQFVIRCESRGLYNFHNIDITLAKGQKYKAYCLGKYEDSFLGDRLTKIFGFISEENNLSAEKATNQKTIDSL</sequence>
<name>A0A5C6QNB1_9GAMM</name>
<dbReference type="PROSITE" id="PS51257">
    <property type="entry name" value="PROKAR_LIPOPROTEIN"/>
    <property type="match status" value="1"/>
</dbReference>
<evidence type="ECO:0000313" key="5">
    <source>
        <dbReference type="Proteomes" id="UP000321917"/>
    </source>
</evidence>
<gene>
    <name evidence="2" type="ORF">ESZ26_07960</name>
    <name evidence="3" type="ORF">ESZ27_04650</name>
</gene>
<accession>A0A5C6QNB1</accession>
<evidence type="ECO:0000313" key="3">
    <source>
        <dbReference type="EMBL" id="TWX70052.1"/>
    </source>
</evidence>
<evidence type="ECO:0000313" key="4">
    <source>
        <dbReference type="Proteomes" id="UP000321525"/>
    </source>
</evidence>
<dbReference type="EMBL" id="VOLQ01000006">
    <property type="protein sequence ID" value="TWX70052.1"/>
    <property type="molecule type" value="Genomic_DNA"/>
</dbReference>
<evidence type="ECO:0000313" key="2">
    <source>
        <dbReference type="EMBL" id="TWX60297.1"/>
    </source>
</evidence>
<feature type="signal peptide" evidence="1">
    <location>
        <begin position="1"/>
        <end position="19"/>
    </location>
</feature>
<dbReference type="AlphaFoldDB" id="A0A5C6QNB1"/>
<dbReference type="Proteomes" id="UP000321525">
    <property type="component" value="Unassembled WGS sequence"/>
</dbReference>
<dbReference type="EMBL" id="VOLR01000009">
    <property type="protein sequence ID" value="TWX60297.1"/>
    <property type="molecule type" value="Genomic_DNA"/>
</dbReference>
<feature type="chain" id="PRO_5023100326" description="DUF2846 domain-containing protein" evidence="1">
    <location>
        <begin position="20"/>
        <end position="156"/>
    </location>
</feature>
<comment type="caution">
    <text evidence="3">The sequence shown here is derived from an EMBL/GenBank/DDBJ whole genome shotgun (WGS) entry which is preliminary data.</text>
</comment>
<keyword evidence="4" id="KW-1185">Reference proteome</keyword>
<reference evidence="3 5" key="1">
    <citation type="submission" date="2019-07" db="EMBL/GenBank/DDBJ databases">
        <title>Genomes of sea-ice associated Colwellia species.</title>
        <authorList>
            <person name="Bowman J.P."/>
        </authorList>
    </citation>
    <scope>NUCLEOTIDE SEQUENCE [LARGE SCALE GENOMIC DNA]</scope>
    <source>
        <strain evidence="2 4">ACAM 607</strain>
        <strain evidence="3 5">IC036</strain>
    </source>
</reference>
<dbReference type="Proteomes" id="UP000321917">
    <property type="component" value="Unassembled WGS sequence"/>
</dbReference>
<evidence type="ECO:0008006" key="6">
    <source>
        <dbReference type="Google" id="ProtNLM"/>
    </source>
</evidence>
<evidence type="ECO:0000256" key="1">
    <source>
        <dbReference type="SAM" id="SignalP"/>
    </source>
</evidence>
<organism evidence="3 5">
    <name type="scientific">Colwellia hornerae</name>
    <dbReference type="NCBI Taxonomy" id="89402"/>
    <lineage>
        <taxon>Bacteria</taxon>
        <taxon>Pseudomonadati</taxon>
        <taxon>Pseudomonadota</taxon>
        <taxon>Gammaproteobacteria</taxon>
        <taxon>Alteromonadales</taxon>
        <taxon>Colwelliaceae</taxon>
        <taxon>Colwellia</taxon>
    </lineage>
</organism>
<proteinExistence type="predicted"/>
<dbReference type="RefSeq" id="WP_146799214.1">
    <property type="nucleotide sequence ID" value="NZ_VOLP01000010.1"/>
</dbReference>
<protein>
    <recommendedName>
        <fullName evidence="6">DUF2846 domain-containing protein</fullName>
    </recommendedName>
</protein>